<keyword evidence="22" id="KW-1185">Reference proteome</keyword>
<evidence type="ECO:0000313" key="21">
    <source>
        <dbReference type="EMBL" id="OOO63863.1"/>
    </source>
</evidence>
<evidence type="ECO:0000256" key="8">
    <source>
        <dbReference type="ARBA" id="ARBA00022573"/>
    </source>
</evidence>
<comment type="catalytic activity">
    <reaction evidence="17 19">
        <text>alpha-ribazole + adenosylcob(III)inamide-GDP = adenosylcob(III)alamin + GMP + H(+)</text>
        <dbReference type="Rhea" id="RHEA:16049"/>
        <dbReference type="ChEBI" id="CHEBI:10329"/>
        <dbReference type="ChEBI" id="CHEBI:15378"/>
        <dbReference type="ChEBI" id="CHEBI:18408"/>
        <dbReference type="ChEBI" id="CHEBI:58115"/>
        <dbReference type="ChEBI" id="CHEBI:60487"/>
        <dbReference type="EC" id="2.7.8.26"/>
    </reaction>
</comment>
<feature type="transmembrane region" description="Helical" evidence="19">
    <location>
        <begin position="107"/>
        <end position="124"/>
    </location>
</feature>
<evidence type="ECO:0000256" key="11">
    <source>
        <dbReference type="ARBA" id="ARBA00022842"/>
    </source>
</evidence>
<dbReference type="PANTHER" id="PTHR34148">
    <property type="entry name" value="ADENOSYLCOBINAMIDE-GDP RIBAZOLETRANSFERASE"/>
    <property type="match status" value="1"/>
</dbReference>
<keyword evidence="13 19" id="KW-0472">Membrane</keyword>
<dbReference type="GO" id="GO:0009236">
    <property type="term" value="P:cobalamin biosynthetic process"/>
    <property type="evidence" value="ECO:0007669"/>
    <property type="project" value="UniProtKB-UniRule"/>
</dbReference>
<evidence type="ECO:0000313" key="20">
    <source>
        <dbReference type="EMBL" id="OOO62127.1"/>
    </source>
</evidence>
<evidence type="ECO:0000313" key="22">
    <source>
        <dbReference type="Proteomes" id="UP000190206"/>
    </source>
</evidence>
<dbReference type="EMBL" id="MRAE01000055">
    <property type="protein sequence ID" value="OOO63863.1"/>
    <property type="molecule type" value="Genomic_DNA"/>
</dbReference>
<comment type="similarity">
    <text evidence="4 19">Belongs to the CobS family.</text>
</comment>
<accession>A0A1S9I0K8</accession>
<evidence type="ECO:0000256" key="15">
    <source>
        <dbReference type="ARBA" id="ARBA00032605"/>
    </source>
</evidence>
<name>A0A1S9I0K8_9CLOT</name>
<evidence type="ECO:0000256" key="4">
    <source>
        <dbReference type="ARBA" id="ARBA00010561"/>
    </source>
</evidence>
<gene>
    <name evidence="19" type="primary">cobS</name>
    <name evidence="20" type="ORF">BS637_08340</name>
    <name evidence="21" type="ORF">BS638_13160</name>
</gene>
<dbReference type="OrthoDB" id="9794626at2"/>
<dbReference type="PANTHER" id="PTHR34148:SF1">
    <property type="entry name" value="ADENOSYLCOBINAMIDE-GDP RIBAZOLETRANSFERASE"/>
    <property type="match status" value="1"/>
</dbReference>
<dbReference type="GO" id="GO:0005886">
    <property type="term" value="C:plasma membrane"/>
    <property type="evidence" value="ECO:0007669"/>
    <property type="project" value="UniProtKB-SubCell"/>
</dbReference>
<dbReference type="UniPathway" id="UPA00148">
    <property type="reaction ID" value="UER00238"/>
</dbReference>
<comment type="subcellular location">
    <subcellularLocation>
        <location evidence="2 19">Cell membrane</location>
        <topology evidence="2 19">Multi-pass membrane protein</topology>
    </subcellularLocation>
</comment>
<feature type="transmembrane region" description="Helical" evidence="19">
    <location>
        <begin position="35"/>
        <end position="56"/>
    </location>
</feature>
<dbReference type="InterPro" id="IPR003805">
    <property type="entry name" value="CobS"/>
</dbReference>
<evidence type="ECO:0000256" key="12">
    <source>
        <dbReference type="ARBA" id="ARBA00022989"/>
    </source>
</evidence>
<dbReference type="Pfam" id="PF02654">
    <property type="entry name" value="CobS"/>
    <property type="match status" value="1"/>
</dbReference>
<evidence type="ECO:0000256" key="13">
    <source>
        <dbReference type="ARBA" id="ARBA00023136"/>
    </source>
</evidence>
<evidence type="ECO:0000256" key="14">
    <source>
        <dbReference type="ARBA" id="ARBA00025228"/>
    </source>
</evidence>
<dbReference type="HAMAP" id="MF_00719">
    <property type="entry name" value="CobS"/>
    <property type="match status" value="1"/>
</dbReference>
<dbReference type="STRING" id="1962263.BS637_08340"/>
<evidence type="ECO:0000256" key="9">
    <source>
        <dbReference type="ARBA" id="ARBA00022679"/>
    </source>
</evidence>
<evidence type="ECO:0000256" key="18">
    <source>
        <dbReference type="ARBA" id="ARBA00049504"/>
    </source>
</evidence>
<evidence type="ECO:0000256" key="3">
    <source>
        <dbReference type="ARBA" id="ARBA00004663"/>
    </source>
</evidence>
<comment type="function">
    <text evidence="14 19">Joins adenosylcobinamide-GDP and alpha-ribazole to generate adenosylcobalamin (Ado-cobalamin). Also synthesizes adenosylcobalamin 5'-phosphate from adenosylcobinamide-GDP and alpha-ribazole 5'-phosphate.</text>
</comment>
<evidence type="ECO:0000256" key="16">
    <source>
        <dbReference type="ARBA" id="ARBA00032853"/>
    </source>
</evidence>
<evidence type="ECO:0000313" key="23">
    <source>
        <dbReference type="Proteomes" id="UP000190256"/>
    </source>
</evidence>
<dbReference type="NCBIfam" id="TIGR00317">
    <property type="entry name" value="cobS"/>
    <property type="match status" value="1"/>
</dbReference>
<comment type="caution">
    <text evidence="21">The sequence shown here is derived from an EMBL/GenBank/DDBJ whole genome shotgun (WGS) entry which is preliminary data.</text>
</comment>
<keyword evidence="8 19" id="KW-0169">Cobalamin biosynthesis</keyword>
<dbReference type="GO" id="GO:0051073">
    <property type="term" value="F:adenosylcobinamide-GDP ribazoletransferase activity"/>
    <property type="evidence" value="ECO:0007669"/>
    <property type="project" value="UniProtKB-UniRule"/>
</dbReference>
<evidence type="ECO:0000256" key="1">
    <source>
        <dbReference type="ARBA" id="ARBA00001946"/>
    </source>
</evidence>
<dbReference type="Proteomes" id="UP000190256">
    <property type="component" value="Unassembled WGS sequence"/>
</dbReference>
<evidence type="ECO:0000256" key="2">
    <source>
        <dbReference type="ARBA" id="ARBA00004651"/>
    </source>
</evidence>
<sequence length="250" mass="27913">MKSILNNFLLMIQFFTRIPVNKNLQCEKDNFKKGAFFLPVVAFIIGGMEFLIYLILKDFLPINVIIVLLILFTAMITGGIHMDGLADTCDGFFSLRDKERIIEIMKDSRMGSFGTIAMIINLLLKYQLLYSLVLKNLSIAIILAPVIGRISILFLCLSKRTAKKNGSGNIFIGNMSKPIIFFITIIVLTMNTYFLGLKITIISFAAVLTVTYLFYLLCLNKIDGLTGDTLGACNELGEITFLLALLATIH</sequence>
<dbReference type="Proteomes" id="UP000190206">
    <property type="component" value="Unassembled WGS sequence"/>
</dbReference>
<feature type="transmembrane region" description="Helical" evidence="19">
    <location>
        <begin position="62"/>
        <end position="86"/>
    </location>
</feature>
<keyword evidence="7 19" id="KW-1003">Cell membrane</keyword>
<evidence type="ECO:0000256" key="7">
    <source>
        <dbReference type="ARBA" id="ARBA00022475"/>
    </source>
</evidence>
<feature type="transmembrane region" description="Helical" evidence="19">
    <location>
        <begin position="136"/>
        <end position="157"/>
    </location>
</feature>
<reference evidence="20 22" key="1">
    <citation type="submission" date="2016-12" db="EMBL/GenBank/DDBJ databases">
        <title>Clostridium tepidum sp. nov., a close relative of Clostridium sporogenes and Clostridium botulinum Group I.</title>
        <authorList>
            <person name="Dobritsa A.P."/>
            <person name="Kutumbaka K."/>
            <person name="Werner K."/>
            <person name="Samadpour M."/>
        </authorList>
    </citation>
    <scope>NUCLEOTIDE SEQUENCE [LARGE SCALE GENOMIC DNA]</scope>
    <source>
        <strain evidence="20 22">PE</strain>
    </source>
</reference>
<keyword evidence="10 19" id="KW-0812">Transmembrane</keyword>
<evidence type="ECO:0000256" key="19">
    <source>
        <dbReference type="HAMAP-Rule" id="MF_00719"/>
    </source>
</evidence>
<keyword evidence="11 19" id="KW-0460">Magnesium</keyword>
<protein>
    <recommendedName>
        <fullName evidence="6 19">Adenosylcobinamide-GDP ribazoletransferase</fullName>
        <ecNumber evidence="5 19">2.7.8.26</ecNumber>
    </recommendedName>
    <alternativeName>
        <fullName evidence="16 19">Cobalamin synthase</fullName>
    </alternativeName>
    <alternativeName>
        <fullName evidence="15 19">Cobalamin-5'-phosphate synthase</fullName>
    </alternativeName>
</protein>
<organism evidence="21 23">
    <name type="scientific">Clostridium tepidum</name>
    <dbReference type="NCBI Taxonomy" id="1962263"/>
    <lineage>
        <taxon>Bacteria</taxon>
        <taxon>Bacillati</taxon>
        <taxon>Bacillota</taxon>
        <taxon>Clostridia</taxon>
        <taxon>Eubacteriales</taxon>
        <taxon>Clostridiaceae</taxon>
        <taxon>Clostridium</taxon>
    </lineage>
</organism>
<evidence type="ECO:0000256" key="10">
    <source>
        <dbReference type="ARBA" id="ARBA00022692"/>
    </source>
</evidence>
<dbReference type="RefSeq" id="WP_078024279.1">
    <property type="nucleotide sequence ID" value="NZ_JADPGM010000006.1"/>
</dbReference>
<evidence type="ECO:0000256" key="17">
    <source>
        <dbReference type="ARBA" id="ARBA00048623"/>
    </source>
</evidence>
<keyword evidence="12 19" id="KW-1133">Transmembrane helix</keyword>
<comment type="cofactor">
    <cofactor evidence="1 19">
        <name>Mg(2+)</name>
        <dbReference type="ChEBI" id="CHEBI:18420"/>
    </cofactor>
</comment>
<reference evidence="21 23" key="2">
    <citation type="submission" date="2016-12" db="EMBL/GenBank/DDBJ databases">
        <title>Clostridium tepidum sp. nov., a close relative of Clostridium sporogenes and Clostridium botulinum Group I.</title>
        <authorList>
            <person name="Dobritsa A.P."/>
            <person name="Kutumbaka K.K."/>
            <person name="Werner K."/>
            <person name="Wiedmann M."/>
            <person name="Asmus A."/>
            <person name="Samadpour M."/>
        </authorList>
    </citation>
    <scope>NUCLEOTIDE SEQUENCE [LARGE SCALE GENOMIC DNA]</scope>
    <source>
        <strain evidence="21 23">IEH 97212</strain>
    </source>
</reference>
<proteinExistence type="inferred from homology"/>
<dbReference type="EC" id="2.7.8.26" evidence="5 19"/>
<evidence type="ECO:0000256" key="6">
    <source>
        <dbReference type="ARBA" id="ARBA00015850"/>
    </source>
</evidence>
<comment type="catalytic activity">
    <reaction evidence="18 19">
        <text>alpha-ribazole 5'-phosphate + adenosylcob(III)inamide-GDP = adenosylcob(III)alamin 5'-phosphate + GMP + H(+)</text>
        <dbReference type="Rhea" id="RHEA:23560"/>
        <dbReference type="ChEBI" id="CHEBI:15378"/>
        <dbReference type="ChEBI" id="CHEBI:57918"/>
        <dbReference type="ChEBI" id="CHEBI:58115"/>
        <dbReference type="ChEBI" id="CHEBI:60487"/>
        <dbReference type="ChEBI" id="CHEBI:60493"/>
        <dbReference type="EC" id="2.7.8.26"/>
    </reaction>
</comment>
<feature type="transmembrane region" description="Helical" evidence="19">
    <location>
        <begin position="201"/>
        <end position="219"/>
    </location>
</feature>
<evidence type="ECO:0000256" key="5">
    <source>
        <dbReference type="ARBA" id="ARBA00013200"/>
    </source>
</evidence>
<feature type="transmembrane region" description="Helical" evidence="19">
    <location>
        <begin position="178"/>
        <end position="195"/>
    </location>
</feature>
<keyword evidence="9 19" id="KW-0808">Transferase</keyword>
<comment type="pathway">
    <text evidence="3 19">Cofactor biosynthesis; adenosylcobalamin biosynthesis; adenosylcobalamin from cob(II)yrinate a,c-diamide: step 7/7.</text>
</comment>
<dbReference type="EMBL" id="MRAD01000007">
    <property type="protein sequence ID" value="OOO62127.1"/>
    <property type="molecule type" value="Genomic_DNA"/>
</dbReference>
<dbReference type="GO" id="GO:0008818">
    <property type="term" value="F:cobalamin 5'-phosphate synthase activity"/>
    <property type="evidence" value="ECO:0007669"/>
    <property type="project" value="UniProtKB-UniRule"/>
</dbReference>
<dbReference type="AlphaFoldDB" id="A0A1S9I0K8"/>